<proteinExistence type="predicted"/>
<organism evidence="2 3">
    <name type="scientific">Lactococcus hircilactis</name>
    <dbReference type="NCBI Taxonomy" id="1494462"/>
    <lineage>
        <taxon>Bacteria</taxon>
        <taxon>Bacillati</taxon>
        <taxon>Bacillota</taxon>
        <taxon>Bacilli</taxon>
        <taxon>Lactobacillales</taxon>
        <taxon>Streptococcaceae</taxon>
        <taxon>Lactococcus</taxon>
    </lineage>
</organism>
<evidence type="ECO:0000256" key="1">
    <source>
        <dbReference type="SAM" id="Phobius"/>
    </source>
</evidence>
<protein>
    <submittedName>
        <fullName evidence="2">Uncharacterized protein</fullName>
    </submittedName>
</protein>
<feature type="transmembrane region" description="Helical" evidence="1">
    <location>
        <begin position="7"/>
        <end position="25"/>
    </location>
</feature>
<feature type="transmembrane region" description="Helical" evidence="1">
    <location>
        <begin position="31"/>
        <end position="51"/>
    </location>
</feature>
<keyword evidence="3" id="KW-1185">Reference proteome</keyword>
<keyword evidence="1" id="KW-0812">Transmembrane</keyword>
<dbReference type="EMBL" id="WITJ01000007">
    <property type="protein sequence ID" value="MQW39467.1"/>
    <property type="molecule type" value="Genomic_DNA"/>
</dbReference>
<comment type="caution">
    <text evidence="2">The sequence shown here is derived from an EMBL/GenBank/DDBJ whole genome shotgun (WGS) entry which is preliminary data.</text>
</comment>
<name>A0A7X1ZA21_9LACT</name>
<reference evidence="2 3" key="1">
    <citation type="submission" date="2019-10" db="EMBL/GenBank/DDBJ databases">
        <authorList>
            <person name="Dong K."/>
        </authorList>
    </citation>
    <scope>NUCLEOTIDE SEQUENCE [LARGE SCALE GENOMIC DNA]</scope>
    <source>
        <strain evidence="2 3">DSM 28960</strain>
    </source>
</reference>
<evidence type="ECO:0000313" key="2">
    <source>
        <dbReference type="EMBL" id="MQW39467.1"/>
    </source>
</evidence>
<keyword evidence="1" id="KW-1133">Transmembrane helix</keyword>
<sequence>MDKIRKRNLSVGVICLGLAVIGYANSGNNGWFYFVGLLAMAFAILFLLMALNKQSRFVVELKTEKMPEEVLENVENYLVKELKFKLKDYKGTLVYQKGDGFWLQKKCVLVDTSQNQLVHIEAWVSAIWQNENDFTGYVGTFPKKRLKKQVERLMARIE</sequence>
<dbReference type="Proteomes" id="UP000439550">
    <property type="component" value="Unassembled WGS sequence"/>
</dbReference>
<keyword evidence="1" id="KW-0472">Membrane</keyword>
<gene>
    <name evidence="2" type="ORF">GHI93_05880</name>
</gene>
<dbReference type="RefSeq" id="WP_153496145.1">
    <property type="nucleotide sequence ID" value="NZ_CAXYUY010000007.1"/>
</dbReference>
<dbReference type="AlphaFoldDB" id="A0A7X1ZA21"/>
<evidence type="ECO:0000313" key="3">
    <source>
        <dbReference type="Proteomes" id="UP000439550"/>
    </source>
</evidence>
<accession>A0A7X1ZA21</accession>